<dbReference type="PANTHER" id="PTHR42695">
    <property type="entry name" value="GLUTAMINE AMIDOTRANSFERASE YLR126C-RELATED"/>
    <property type="match status" value="1"/>
</dbReference>
<dbReference type="InterPro" id="IPR029062">
    <property type="entry name" value="Class_I_gatase-like"/>
</dbReference>
<dbReference type="EMBL" id="JAGTIS010000001">
    <property type="protein sequence ID" value="MBT8765288.1"/>
    <property type="molecule type" value="Genomic_DNA"/>
</dbReference>
<dbReference type="CDD" id="cd01741">
    <property type="entry name" value="GATase1_1"/>
    <property type="match status" value="1"/>
</dbReference>
<dbReference type="PROSITE" id="PS51273">
    <property type="entry name" value="GATASE_TYPE_1"/>
    <property type="match status" value="1"/>
</dbReference>
<dbReference type="InterPro" id="IPR017926">
    <property type="entry name" value="GATASE"/>
</dbReference>
<evidence type="ECO:0000259" key="1">
    <source>
        <dbReference type="Pfam" id="PF00117"/>
    </source>
</evidence>
<dbReference type="SUPFAM" id="SSF52317">
    <property type="entry name" value="Class I glutamine amidotransferase-like"/>
    <property type="match status" value="1"/>
</dbReference>
<comment type="caution">
    <text evidence="2">The sequence shown here is derived from an EMBL/GenBank/DDBJ whole genome shotgun (WGS) entry which is preliminary data.</text>
</comment>
<evidence type="ECO:0000313" key="3">
    <source>
        <dbReference type="Proteomes" id="UP001519667"/>
    </source>
</evidence>
<feature type="domain" description="Glutamine amidotransferase" evidence="1">
    <location>
        <begin position="77"/>
        <end position="191"/>
    </location>
</feature>
<dbReference type="Gene3D" id="3.40.50.880">
    <property type="match status" value="1"/>
</dbReference>
<dbReference type="NCBIfam" id="NF004212">
    <property type="entry name" value="PRK05665.1"/>
    <property type="match status" value="1"/>
</dbReference>
<sequence>MPLRICILETDILRPELVDQYKGYGLMFEQLFAKQPIPAEFSVYNVVEGHYPPEGEKFDAYLVTGSKFDSFGDDPWIQKLKKFLLERYENGDKLLGVCFGHQLLALLLGGKTERATQGWGVGTHSYQLTQKPEWMTPALDELTLLISHQDQVTQLPENATLLASSDFCPNAAYTIKDQVLCFQGHPEFVHDYSRAILELRQDYLGEQVYNQGVSSLDRDHQGAAVAEWMMRFVARDHAPESS</sequence>
<protein>
    <submittedName>
        <fullName evidence="2">Amidotransferase</fullName>
    </submittedName>
</protein>
<proteinExistence type="predicted"/>
<reference evidence="2 3" key="1">
    <citation type="submission" date="2021-04" db="EMBL/GenBank/DDBJ databases">
        <title>Pseudomonas boanensis sp. nov., a bacterium isolated from river water used for household purposes in Boane District, Mozambique.</title>
        <authorList>
            <person name="Nicklasson M."/>
            <person name="Martin-Rodriguez A.J."/>
            <person name="Thorell K."/>
            <person name="Neves L."/>
            <person name="Mussagy A."/>
            <person name="Rydberg H.A."/>
            <person name="Hernroth B."/>
            <person name="Svensson-Stadler L."/>
            <person name="Sjoling A."/>
        </authorList>
    </citation>
    <scope>NUCLEOTIDE SEQUENCE [LARGE SCALE GENOMIC DNA]</scope>
    <source>
        <strain evidence="2 3">DB1</strain>
    </source>
</reference>
<dbReference type="PANTHER" id="PTHR42695:SF5">
    <property type="entry name" value="GLUTAMINE AMIDOTRANSFERASE YLR126C-RELATED"/>
    <property type="match status" value="1"/>
</dbReference>
<organism evidence="2 3">
    <name type="scientific">Metapseudomonas boanensis</name>
    <dbReference type="NCBI Taxonomy" id="2822138"/>
    <lineage>
        <taxon>Bacteria</taxon>
        <taxon>Pseudomonadati</taxon>
        <taxon>Pseudomonadota</taxon>
        <taxon>Gammaproteobacteria</taxon>
        <taxon>Pseudomonadales</taxon>
        <taxon>Pseudomonadaceae</taxon>
        <taxon>Metapseudomonas</taxon>
    </lineage>
</organism>
<name>A0ABS5XC80_9GAMM</name>
<accession>A0ABS5XC80</accession>
<keyword evidence="3" id="KW-1185">Reference proteome</keyword>
<dbReference type="Pfam" id="PF00117">
    <property type="entry name" value="GATase"/>
    <property type="match status" value="1"/>
</dbReference>
<dbReference type="RefSeq" id="WP_215370577.1">
    <property type="nucleotide sequence ID" value="NZ_JAGTIS010000001.1"/>
</dbReference>
<gene>
    <name evidence="2" type="ORF">J7302_03940</name>
</gene>
<dbReference type="Proteomes" id="UP001519667">
    <property type="component" value="Unassembled WGS sequence"/>
</dbReference>
<evidence type="ECO:0000313" key="2">
    <source>
        <dbReference type="EMBL" id="MBT8765288.1"/>
    </source>
</evidence>
<dbReference type="InterPro" id="IPR044992">
    <property type="entry name" value="ChyE-like"/>
</dbReference>